<dbReference type="Gene3D" id="1.10.260.40">
    <property type="entry name" value="lambda repressor-like DNA-binding domains"/>
    <property type="match status" value="1"/>
</dbReference>
<evidence type="ECO:0000313" key="3">
    <source>
        <dbReference type="Proteomes" id="UP001501508"/>
    </source>
</evidence>
<dbReference type="SMART" id="SM00530">
    <property type="entry name" value="HTH_XRE"/>
    <property type="match status" value="1"/>
</dbReference>
<dbReference type="Pfam" id="PF01381">
    <property type="entry name" value="HTH_3"/>
    <property type="match status" value="1"/>
</dbReference>
<keyword evidence="3" id="KW-1185">Reference proteome</keyword>
<dbReference type="SUPFAM" id="SSF47413">
    <property type="entry name" value="lambda repressor-like DNA-binding domains"/>
    <property type="match status" value="1"/>
</dbReference>
<dbReference type="InterPro" id="IPR001387">
    <property type="entry name" value="Cro/C1-type_HTH"/>
</dbReference>
<evidence type="ECO:0000313" key="2">
    <source>
        <dbReference type="EMBL" id="GAA4432070.1"/>
    </source>
</evidence>
<reference evidence="3" key="1">
    <citation type="journal article" date="2019" name="Int. J. Syst. Evol. Microbiol.">
        <title>The Global Catalogue of Microorganisms (GCM) 10K type strain sequencing project: providing services to taxonomists for standard genome sequencing and annotation.</title>
        <authorList>
            <consortium name="The Broad Institute Genomics Platform"/>
            <consortium name="The Broad Institute Genome Sequencing Center for Infectious Disease"/>
            <person name="Wu L."/>
            <person name="Ma J."/>
        </authorList>
    </citation>
    <scope>NUCLEOTIDE SEQUENCE [LARGE SCALE GENOMIC DNA]</scope>
    <source>
        <strain evidence="3">JCM 31920</strain>
    </source>
</reference>
<dbReference type="EMBL" id="BAABEY010000002">
    <property type="protein sequence ID" value="GAA4432070.1"/>
    <property type="molecule type" value="Genomic_DNA"/>
</dbReference>
<comment type="caution">
    <text evidence="2">The sequence shown here is derived from an EMBL/GenBank/DDBJ whole genome shotgun (WGS) entry which is preliminary data.</text>
</comment>
<sequence>MNNRFEKYKGIHPGIVLERELKKRSLKQRTLALSIGEHPQVLNAIARGKRGLNTSLALKIEKALGIEEGALAVLQTWHDIEMIKQKQERHTPDLSLFRKSLFWDTDINSIDWDRQFKTVILRVFERGNLEEQNEIVRFYGAVKVKLALNDTPLAHVRLT</sequence>
<dbReference type="Pfam" id="PF21956">
    <property type="entry name" value="DUF6922"/>
    <property type="match status" value="1"/>
</dbReference>
<dbReference type="CDD" id="cd00093">
    <property type="entry name" value="HTH_XRE"/>
    <property type="match status" value="1"/>
</dbReference>
<protein>
    <recommendedName>
        <fullName evidence="1">HTH cro/C1-type domain-containing protein</fullName>
    </recommendedName>
</protein>
<dbReference type="RefSeq" id="WP_345026306.1">
    <property type="nucleotide sequence ID" value="NZ_BAABEY010000002.1"/>
</dbReference>
<dbReference type="InterPro" id="IPR010982">
    <property type="entry name" value="Lambda_DNA-bd_dom_sf"/>
</dbReference>
<dbReference type="InterPro" id="IPR053830">
    <property type="entry name" value="DUF6922"/>
</dbReference>
<accession>A0ABP8LM50</accession>
<gene>
    <name evidence="2" type="ORF">GCM10023091_03630</name>
</gene>
<feature type="domain" description="HTH cro/C1-type" evidence="1">
    <location>
        <begin position="17"/>
        <end position="71"/>
    </location>
</feature>
<dbReference type="PROSITE" id="PS50943">
    <property type="entry name" value="HTH_CROC1"/>
    <property type="match status" value="1"/>
</dbReference>
<dbReference type="Proteomes" id="UP001501508">
    <property type="component" value="Unassembled WGS sequence"/>
</dbReference>
<organism evidence="2 3">
    <name type="scientific">Ravibacter arvi</name>
    <dbReference type="NCBI Taxonomy" id="2051041"/>
    <lineage>
        <taxon>Bacteria</taxon>
        <taxon>Pseudomonadati</taxon>
        <taxon>Bacteroidota</taxon>
        <taxon>Cytophagia</taxon>
        <taxon>Cytophagales</taxon>
        <taxon>Spirosomataceae</taxon>
        <taxon>Ravibacter</taxon>
    </lineage>
</organism>
<proteinExistence type="predicted"/>
<name>A0ABP8LM50_9BACT</name>
<evidence type="ECO:0000259" key="1">
    <source>
        <dbReference type="PROSITE" id="PS50943"/>
    </source>
</evidence>